<dbReference type="Pfam" id="PF01103">
    <property type="entry name" value="Omp85"/>
    <property type="match status" value="1"/>
</dbReference>
<dbReference type="PANTHER" id="PTHR12815:SF47">
    <property type="entry name" value="TRANSLOCATION AND ASSEMBLY MODULE SUBUNIT TAMA"/>
    <property type="match status" value="1"/>
</dbReference>
<dbReference type="Proteomes" id="UP000007364">
    <property type="component" value="Unassembled WGS sequence"/>
</dbReference>
<evidence type="ECO:0000256" key="5">
    <source>
        <dbReference type="ARBA" id="ARBA00023237"/>
    </source>
</evidence>
<gene>
    <name evidence="7" type="ORF">I215_05682</name>
</gene>
<proteinExistence type="predicted"/>
<sequence>MKQVIDNIIKSHKQLLMLLFAGCLFSCSVKSYIPEDELLYTGAEIQVNSQSDSIELPRAIKDELEELLRPVPNSKFLGMRLGLRSYYRAQREDPGFINKFFNKKIGEEPVYLSDVDRQKTEELINNRLENRGFYRNLVGSGSEIKKYTASVDYTVQINEPYRIANYSLLQDSTLVFKHIAQSLPNSLISTGDRFDLDLFKNERERIDTYMKSKGFYNFNDDFLLFEADTNQYKGKKLDLYLKLKEETPLASKVPYKLNSIKVHANYSVDTESQLADSVQYKGITYIQHGDFFKPERLAPFILLETGQYYNPITSKFTSNRLSKIGVYKYTSIRYDQVKPPIEGDSVALLDASIFLSPLNKHALRAELQANSKSNNFVGPALALTYTNRNLFKGGEIFSTTARFGFEQQIGGEGDNSGARSLQLGLKTDLIFPRILFPLKLDLGFDYEVPKTKISTAIEYLNRQDLYRSISLLAGFGYTWNANEYVYHELIPISFNYSSLSNTSEAFEELLAENPYLRNSFEQKFIAGLNYSFVYNEVNDLQKRSPIYFAANFEIAGNALSLISGSANENGTESILGMEYAQYIRTDIDFRYQYRFDDQQALVARLFGGIGYAYGNSISMPYSKQYYSGGPFSVRAFRIRALGPGTYQPNADNQELGSASYIDQTGDIRLEANLEYRFPIMSFVKGALFADAGNVWLLKQNPALIGGEISSGFMKELGVGVGAGVRVDVQGFVIRFDLAAPIHKPYQDHYDLDLSKPILNFAFGYPF</sequence>
<comment type="caution">
    <text evidence="7">The sequence shown here is derived from an EMBL/GenBank/DDBJ whole genome shotgun (WGS) entry which is preliminary data.</text>
</comment>
<dbReference type="eggNOG" id="COG0729">
    <property type="taxonomic scope" value="Bacteria"/>
</dbReference>
<dbReference type="GO" id="GO:0019867">
    <property type="term" value="C:outer membrane"/>
    <property type="evidence" value="ECO:0007669"/>
    <property type="project" value="InterPro"/>
</dbReference>
<evidence type="ECO:0000256" key="3">
    <source>
        <dbReference type="ARBA" id="ARBA00022729"/>
    </source>
</evidence>
<evidence type="ECO:0000313" key="8">
    <source>
        <dbReference type="Proteomes" id="UP000007364"/>
    </source>
</evidence>
<dbReference type="PATRIC" id="fig|555500.3.peg.1174"/>
<name>K2PSZ7_9FLAO</name>
<evidence type="ECO:0000259" key="6">
    <source>
        <dbReference type="Pfam" id="PF01103"/>
    </source>
</evidence>
<reference evidence="7 8" key="1">
    <citation type="journal article" date="2012" name="J. Bacteriol.">
        <title>Genome Sequence of Galbibacter marinum Type Strain ck-I2-15.</title>
        <authorList>
            <person name="Lai Q."/>
            <person name="Li C."/>
            <person name="Shao Z."/>
        </authorList>
    </citation>
    <scope>NUCLEOTIDE SEQUENCE [LARGE SCALE GENOMIC DNA]</scope>
    <source>
        <strain evidence="8">ck-I2-15</strain>
    </source>
</reference>
<dbReference type="EMBL" id="AMSG01000005">
    <property type="protein sequence ID" value="EKF55700.1"/>
    <property type="molecule type" value="Genomic_DNA"/>
</dbReference>
<keyword evidence="4" id="KW-0472">Membrane</keyword>
<evidence type="ECO:0000256" key="2">
    <source>
        <dbReference type="ARBA" id="ARBA00022692"/>
    </source>
</evidence>
<dbReference type="Gene3D" id="2.40.160.50">
    <property type="entry name" value="membrane protein fhac: a member of the omp85/tpsb transporter family"/>
    <property type="match status" value="1"/>
</dbReference>
<evidence type="ECO:0000313" key="7">
    <source>
        <dbReference type="EMBL" id="EKF55700.1"/>
    </source>
</evidence>
<organism evidence="7 8">
    <name type="scientific">Galbibacter marinus</name>
    <dbReference type="NCBI Taxonomy" id="555500"/>
    <lineage>
        <taxon>Bacteria</taxon>
        <taxon>Pseudomonadati</taxon>
        <taxon>Bacteroidota</taxon>
        <taxon>Flavobacteriia</taxon>
        <taxon>Flavobacteriales</taxon>
        <taxon>Flavobacteriaceae</taxon>
        <taxon>Galbibacter</taxon>
    </lineage>
</organism>
<keyword evidence="3" id="KW-0732">Signal</keyword>
<dbReference type="RefSeq" id="WP_008991008.1">
    <property type="nucleotide sequence ID" value="NZ_AMSG01000005.1"/>
</dbReference>
<keyword evidence="2" id="KW-0812">Transmembrane</keyword>
<evidence type="ECO:0000256" key="4">
    <source>
        <dbReference type="ARBA" id="ARBA00023136"/>
    </source>
</evidence>
<evidence type="ECO:0000256" key="1">
    <source>
        <dbReference type="ARBA" id="ARBA00004370"/>
    </source>
</evidence>
<protein>
    <submittedName>
        <fullName evidence="7">Surface antigen (D15)</fullName>
    </submittedName>
</protein>
<dbReference type="PANTHER" id="PTHR12815">
    <property type="entry name" value="SORTING AND ASSEMBLY MACHINERY SAMM50 PROTEIN FAMILY MEMBER"/>
    <property type="match status" value="1"/>
</dbReference>
<comment type="subcellular location">
    <subcellularLocation>
        <location evidence="1">Membrane</location>
    </subcellularLocation>
</comment>
<keyword evidence="8" id="KW-1185">Reference proteome</keyword>
<accession>K2PSZ7</accession>
<dbReference type="AlphaFoldDB" id="K2PSZ7"/>
<feature type="domain" description="Bacterial surface antigen (D15)" evidence="6">
    <location>
        <begin position="382"/>
        <end position="754"/>
    </location>
</feature>
<keyword evidence="5" id="KW-0998">Cell outer membrane</keyword>
<dbReference type="STRING" id="555500.I215_05682"/>
<dbReference type="InterPro" id="IPR000184">
    <property type="entry name" value="Bac_surfAg_D15"/>
</dbReference>
<dbReference type="InterPro" id="IPR039910">
    <property type="entry name" value="D15-like"/>
</dbReference>